<evidence type="ECO:0000256" key="3">
    <source>
        <dbReference type="ARBA" id="ARBA00022475"/>
    </source>
</evidence>
<dbReference type="InterPro" id="IPR007210">
    <property type="entry name" value="ABC_Gly_betaine_transp_sub-bd"/>
</dbReference>
<sequence>MTPDFTPSVPIPDRARVARRNERNTMKTRSALTLTALGAATLLALTGCAAPEAEVLENGDQKDLTIAVFNGWDEGVAASELWKAILDEKGYNVTLEYADVAPVYTGLTTDDYDVVLDTWLPITHASYIEKYGDDLVDLGAWNTEAKLTIAVNEDAPIDSLEELADNAELFGNRLVGIEPGAGLTEVTTDAVIPGYKLEGMEYLTSSTPAMLSELKAATKAGENIAVTLWQPHWAYDAFPVKDLADPQGLLGAAEGVHSFGGKSFEANFPTLSGWLKDFTLDSKQLASLENAMFNSGGSGSDYAPAVADWISANQDYVDSLTK</sequence>
<dbReference type="Proteomes" id="UP000237755">
    <property type="component" value="Unassembled WGS sequence"/>
</dbReference>
<proteinExistence type="predicted"/>
<keyword evidence="7" id="KW-1185">Reference proteome</keyword>
<evidence type="ECO:0000313" key="7">
    <source>
        <dbReference type="Proteomes" id="UP000237755"/>
    </source>
</evidence>
<dbReference type="PANTHER" id="PTHR47737:SF1">
    <property type="entry name" value="GLYCINE BETAINE_PROLINE BETAINE TRANSPORT SYSTEM PERMEASE PROTEIN PROW"/>
    <property type="match status" value="1"/>
</dbReference>
<dbReference type="Pfam" id="PF04069">
    <property type="entry name" value="OpuAC"/>
    <property type="match status" value="1"/>
</dbReference>
<evidence type="ECO:0000256" key="4">
    <source>
        <dbReference type="ARBA" id="ARBA00023136"/>
    </source>
</evidence>
<evidence type="ECO:0000313" key="6">
    <source>
        <dbReference type="EMBL" id="PPL15413.1"/>
    </source>
</evidence>
<name>A0ABX5ASK4_9MICO</name>
<keyword evidence="3" id="KW-1003">Cell membrane</keyword>
<accession>A0ABX5ASK4</accession>
<dbReference type="Gene3D" id="3.40.190.10">
    <property type="entry name" value="Periplasmic binding protein-like II"/>
    <property type="match status" value="1"/>
</dbReference>
<keyword evidence="4" id="KW-0472">Membrane</keyword>
<dbReference type="EMBL" id="MPZN01000063">
    <property type="protein sequence ID" value="PPL15413.1"/>
    <property type="molecule type" value="Genomic_DNA"/>
</dbReference>
<dbReference type="PANTHER" id="PTHR47737">
    <property type="entry name" value="GLYCINE BETAINE/PROLINE BETAINE TRANSPORT SYSTEM PERMEASE PROTEIN PROW"/>
    <property type="match status" value="1"/>
</dbReference>
<organism evidence="6 7">
    <name type="scientific">Microterricola pindariensis</name>
    <dbReference type="NCBI Taxonomy" id="478010"/>
    <lineage>
        <taxon>Bacteria</taxon>
        <taxon>Bacillati</taxon>
        <taxon>Actinomycetota</taxon>
        <taxon>Actinomycetes</taxon>
        <taxon>Micrococcales</taxon>
        <taxon>Microbacteriaceae</taxon>
        <taxon>Microterricola</taxon>
    </lineage>
</organism>
<reference evidence="6 7" key="1">
    <citation type="journal article" date="2008" name="Int. J. Syst. Evol. Microbiol.">
        <title>Leifsonia pindariensis sp. nov., isolated from the Pindari glacier of the Indian Himalayas, and emended description of the genus Leifsonia.</title>
        <authorList>
            <person name="Reddy G.S."/>
            <person name="Prabagaran S.R."/>
            <person name="Shivaji S."/>
        </authorList>
    </citation>
    <scope>NUCLEOTIDE SEQUENCE [LARGE SCALE GENOMIC DNA]</scope>
    <source>
        <strain evidence="6 7">PON 10</strain>
    </source>
</reference>
<dbReference type="SUPFAM" id="SSF53850">
    <property type="entry name" value="Periplasmic binding protein-like II"/>
    <property type="match status" value="1"/>
</dbReference>
<evidence type="ECO:0000259" key="5">
    <source>
        <dbReference type="Pfam" id="PF04069"/>
    </source>
</evidence>
<evidence type="ECO:0000256" key="1">
    <source>
        <dbReference type="ARBA" id="ARBA00004236"/>
    </source>
</evidence>
<evidence type="ECO:0000256" key="2">
    <source>
        <dbReference type="ARBA" id="ARBA00022448"/>
    </source>
</evidence>
<comment type="subcellular location">
    <subcellularLocation>
        <location evidence="1">Cell membrane</location>
    </subcellularLocation>
</comment>
<feature type="domain" description="ABC-type glycine betaine transport system substrate-binding" evidence="5">
    <location>
        <begin position="62"/>
        <end position="311"/>
    </location>
</feature>
<protein>
    <submittedName>
        <fullName evidence="6">Glycine/betaine ABC transporter substrate-binding protein</fullName>
    </submittedName>
</protein>
<comment type="caution">
    <text evidence="6">The sequence shown here is derived from an EMBL/GenBank/DDBJ whole genome shotgun (WGS) entry which is preliminary data.</text>
</comment>
<dbReference type="Gene3D" id="3.40.190.100">
    <property type="entry name" value="Glycine betaine-binding periplasmic protein, domain 2"/>
    <property type="match status" value="1"/>
</dbReference>
<keyword evidence="2" id="KW-0813">Transport</keyword>
<dbReference type="CDD" id="cd13639">
    <property type="entry name" value="PBP2_OpuAC_like"/>
    <property type="match status" value="1"/>
</dbReference>
<gene>
    <name evidence="6" type="ORF">GY24_14385</name>
</gene>